<evidence type="ECO:0000256" key="1">
    <source>
        <dbReference type="SAM" id="MobiDB-lite"/>
    </source>
</evidence>
<evidence type="ECO:0000313" key="3">
    <source>
        <dbReference type="EMBL" id="JAC27593.1"/>
    </source>
</evidence>
<dbReference type="AlphaFoldDB" id="A0A023G3Z0"/>
<feature type="signal peptide" evidence="2">
    <location>
        <begin position="1"/>
        <end position="19"/>
    </location>
</feature>
<dbReference type="EMBL" id="GBBM01007825">
    <property type="protein sequence ID" value="JAC27593.1"/>
    <property type="molecule type" value="mRNA"/>
</dbReference>
<accession>A0A023G3Z0</accession>
<keyword evidence="2" id="KW-0732">Signal</keyword>
<protein>
    <submittedName>
        <fullName evidence="3">Putative secreted protein</fullName>
    </submittedName>
</protein>
<evidence type="ECO:0000256" key="2">
    <source>
        <dbReference type="SAM" id="SignalP"/>
    </source>
</evidence>
<feature type="region of interest" description="Disordered" evidence="1">
    <location>
        <begin position="77"/>
        <end position="99"/>
    </location>
</feature>
<feature type="chain" id="PRO_5001520562" evidence="2">
    <location>
        <begin position="20"/>
        <end position="99"/>
    </location>
</feature>
<sequence>MKSSWILLLFALEILDVAGRIASQSSSCGGTCNPYENDGWCSEDCYCELGFPLPMQGYCTPAEYASASVDVEFGAKSSEHDAKQSQNYIENKNGTDDIA</sequence>
<reference evidence="3" key="1">
    <citation type="submission" date="2014-03" db="EMBL/GenBank/DDBJ databases">
        <title>The sialotranscriptome of Amblyomma triste, Amblyomma parvum and Amblyomma cajennense ticks, uncovered by 454-based RNA-seq.</title>
        <authorList>
            <person name="Garcia G.R."/>
            <person name="Gardinassi L.G."/>
            <person name="Ribeiro J.M."/>
            <person name="Anatriello E."/>
            <person name="Ferreira B.R."/>
            <person name="Moreira H.N."/>
            <person name="Mafra C."/>
            <person name="Olegario M.M."/>
            <person name="Szabo P.J."/>
            <person name="Miranda-Santos I.K."/>
            <person name="Maruyama S.R."/>
        </authorList>
    </citation>
    <scope>NUCLEOTIDE SEQUENCE</scope>
    <source>
        <strain evidence="3">Mato Grasso do Sul</strain>
        <tissue evidence="3">Salivary glands</tissue>
    </source>
</reference>
<organism evidence="3">
    <name type="scientific">Amblyomma triste</name>
    <name type="common">Neotropical tick</name>
    <dbReference type="NCBI Taxonomy" id="251400"/>
    <lineage>
        <taxon>Eukaryota</taxon>
        <taxon>Metazoa</taxon>
        <taxon>Ecdysozoa</taxon>
        <taxon>Arthropoda</taxon>
        <taxon>Chelicerata</taxon>
        <taxon>Arachnida</taxon>
        <taxon>Acari</taxon>
        <taxon>Parasitiformes</taxon>
        <taxon>Ixodida</taxon>
        <taxon>Ixodoidea</taxon>
        <taxon>Ixodidae</taxon>
        <taxon>Amblyomminae</taxon>
        <taxon>Amblyomma</taxon>
    </lineage>
</organism>
<proteinExistence type="evidence at transcript level"/>
<name>A0A023G3Z0_AMBTT</name>